<evidence type="ECO:0000256" key="6">
    <source>
        <dbReference type="SAM" id="MobiDB-lite"/>
    </source>
</evidence>
<feature type="region of interest" description="Disordered" evidence="6">
    <location>
        <begin position="287"/>
        <end position="322"/>
    </location>
</feature>
<sequence>MDAESRKEAILAAVNDDSRSRAILVVTVVFLAISIISVGLRCFARTRIVQAFGWDDRLMLLAMTFNLAFAICGILGSKYGMGRKLLYFAAKPQNFHKALLCWWLGEIFYVVTCVITKLSICITLLRVSIDRIHVWVLIGAMSLATVVGLIFLFFTIFQCHPVDYFWNRLSEKGTSINKDVLVGIGYLYSVGAALTDLTIGLLPVALIWDLPMDRRTKAAIVGILGIGCIASAAVIIRIPFVHHYKDREFLYNTYQISIWSNVEAGLGITAGCLTTLRPLIRFLRDTSPTSRSRTPRLFPLSRNMRPGLHRSSRSKREDREDVHQLWTGSELDDYHGVTTTIMGNQRQGPTSSSEEDLNPNDNNRRAGGWNVERSVRVSVRDG</sequence>
<accession>A0A1V6P0L5</accession>
<feature type="transmembrane region" description="Helical" evidence="7">
    <location>
        <begin position="107"/>
        <end position="127"/>
    </location>
</feature>
<gene>
    <name evidence="9" type="ORF">PENDEC_c024G02601</name>
</gene>
<evidence type="ECO:0000256" key="1">
    <source>
        <dbReference type="ARBA" id="ARBA00004141"/>
    </source>
</evidence>
<evidence type="ECO:0000256" key="4">
    <source>
        <dbReference type="ARBA" id="ARBA00023136"/>
    </source>
</evidence>
<keyword evidence="2 7" id="KW-0812">Transmembrane</keyword>
<name>A0A1V6P0L5_PENDC</name>
<organism evidence="9 10">
    <name type="scientific">Penicillium decumbens</name>
    <dbReference type="NCBI Taxonomy" id="69771"/>
    <lineage>
        <taxon>Eukaryota</taxon>
        <taxon>Fungi</taxon>
        <taxon>Dikarya</taxon>
        <taxon>Ascomycota</taxon>
        <taxon>Pezizomycotina</taxon>
        <taxon>Eurotiomycetes</taxon>
        <taxon>Eurotiomycetidae</taxon>
        <taxon>Eurotiales</taxon>
        <taxon>Aspergillaceae</taxon>
        <taxon>Penicillium</taxon>
    </lineage>
</organism>
<evidence type="ECO:0000313" key="9">
    <source>
        <dbReference type="EMBL" id="OQD70352.1"/>
    </source>
</evidence>
<feature type="region of interest" description="Disordered" evidence="6">
    <location>
        <begin position="340"/>
        <end position="382"/>
    </location>
</feature>
<dbReference type="GO" id="GO:0016020">
    <property type="term" value="C:membrane"/>
    <property type="evidence" value="ECO:0007669"/>
    <property type="project" value="UniProtKB-SubCell"/>
</dbReference>
<dbReference type="AlphaFoldDB" id="A0A1V6P0L5"/>
<dbReference type="InterPro" id="IPR049326">
    <property type="entry name" value="Rhodopsin_dom_fungi"/>
</dbReference>
<protein>
    <recommendedName>
        <fullName evidence="8">Rhodopsin domain-containing protein</fullName>
    </recommendedName>
</protein>
<evidence type="ECO:0000256" key="3">
    <source>
        <dbReference type="ARBA" id="ARBA00022989"/>
    </source>
</evidence>
<comment type="subcellular location">
    <subcellularLocation>
        <location evidence="1">Membrane</location>
        <topology evidence="1">Multi-pass membrane protein</topology>
    </subcellularLocation>
</comment>
<feature type="transmembrane region" description="Helical" evidence="7">
    <location>
        <begin position="22"/>
        <end position="44"/>
    </location>
</feature>
<evidence type="ECO:0000313" key="10">
    <source>
        <dbReference type="Proteomes" id="UP000191522"/>
    </source>
</evidence>
<comment type="caution">
    <text evidence="9">The sequence shown here is derived from an EMBL/GenBank/DDBJ whole genome shotgun (WGS) entry which is preliminary data.</text>
</comment>
<feature type="domain" description="Rhodopsin" evidence="8">
    <location>
        <begin position="40"/>
        <end position="281"/>
    </location>
</feature>
<keyword evidence="4 7" id="KW-0472">Membrane</keyword>
<dbReference type="OrthoDB" id="3897607at2759"/>
<reference evidence="10" key="1">
    <citation type="journal article" date="2017" name="Nat. Microbiol.">
        <title>Global analysis of biosynthetic gene clusters reveals vast potential of secondary metabolite production in Penicillium species.</title>
        <authorList>
            <person name="Nielsen J.C."/>
            <person name="Grijseels S."/>
            <person name="Prigent S."/>
            <person name="Ji B."/>
            <person name="Dainat J."/>
            <person name="Nielsen K.F."/>
            <person name="Frisvad J.C."/>
            <person name="Workman M."/>
            <person name="Nielsen J."/>
        </authorList>
    </citation>
    <scope>NUCLEOTIDE SEQUENCE [LARGE SCALE GENOMIC DNA]</scope>
    <source>
        <strain evidence="10">IBT 11843</strain>
    </source>
</reference>
<feature type="transmembrane region" description="Helical" evidence="7">
    <location>
        <begin position="56"/>
        <end position="76"/>
    </location>
</feature>
<dbReference type="Pfam" id="PF20684">
    <property type="entry name" value="Fung_rhodopsin"/>
    <property type="match status" value="1"/>
</dbReference>
<feature type="compositionally biased region" description="Basic and acidic residues" evidence="6">
    <location>
        <begin position="373"/>
        <end position="382"/>
    </location>
</feature>
<dbReference type="PANTHER" id="PTHR33048:SF140">
    <property type="entry name" value="ATPASE, PUTATIVE (EUROFUNG)-RELATED"/>
    <property type="match status" value="1"/>
</dbReference>
<proteinExistence type="inferred from homology"/>
<dbReference type="OMA" id="WDDGTMV"/>
<dbReference type="EMBL" id="MDYL01000024">
    <property type="protein sequence ID" value="OQD70352.1"/>
    <property type="molecule type" value="Genomic_DNA"/>
</dbReference>
<dbReference type="InterPro" id="IPR052337">
    <property type="entry name" value="SAT4-like"/>
</dbReference>
<feature type="transmembrane region" description="Helical" evidence="7">
    <location>
        <begin position="186"/>
        <end position="208"/>
    </location>
</feature>
<evidence type="ECO:0000256" key="2">
    <source>
        <dbReference type="ARBA" id="ARBA00022692"/>
    </source>
</evidence>
<feature type="transmembrane region" description="Helical" evidence="7">
    <location>
        <begin position="220"/>
        <end position="238"/>
    </location>
</feature>
<evidence type="ECO:0000256" key="5">
    <source>
        <dbReference type="ARBA" id="ARBA00038359"/>
    </source>
</evidence>
<evidence type="ECO:0000259" key="8">
    <source>
        <dbReference type="Pfam" id="PF20684"/>
    </source>
</evidence>
<comment type="similarity">
    <text evidence="5">Belongs to the SAT4 family.</text>
</comment>
<evidence type="ECO:0000256" key="7">
    <source>
        <dbReference type="SAM" id="Phobius"/>
    </source>
</evidence>
<feature type="compositionally biased region" description="Polar residues" evidence="6">
    <location>
        <begin position="340"/>
        <end position="352"/>
    </location>
</feature>
<dbReference type="Proteomes" id="UP000191522">
    <property type="component" value="Unassembled WGS sequence"/>
</dbReference>
<dbReference type="PANTHER" id="PTHR33048">
    <property type="entry name" value="PTH11-LIKE INTEGRAL MEMBRANE PROTEIN (AFU_ORTHOLOGUE AFUA_5G11245)"/>
    <property type="match status" value="1"/>
</dbReference>
<keyword evidence="10" id="KW-1185">Reference proteome</keyword>
<keyword evidence="3 7" id="KW-1133">Transmembrane helix</keyword>
<feature type="transmembrane region" description="Helical" evidence="7">
    <location>
        <begin position="134"/>
        <end position="157"/>
    </location>
</feature>